<organism evidence="2">
    <name type="scientific">mine drainage metagenome</name>
    <dbReference type="NCBI Taxonomy" id="410659"/>
    <lineage>
        <taxon>unclassified sequences</taxon>
        <taxon>metagenomes</taxon>
        <taxon>ecological metagenomes</taxon>
    </lineage>
</organism>
<feature type="domain" description="ChrR-like cupin" evidence="1">
    <location>
        <begin position="119"/>
        <end position="218"/>
    </location>
</feature>
<accession>E6PWH8</accession>
<feature type="domain" description="ChrR-like cupin" evidence="1">
    <location>
        <begin position="12"/>
        <end position="113"/>
    </location>
</feature>
<dbReference type="InterPro" id="IPR025979">
    <property type="entry name" value="ChrR-like_cupin_dom"/>
</dbReference>
<dbReference type="InterPro" id="IPR014710">
    <property type="entry name" value="RmlC-like_jellyroll"/>
</dbReference>
<dbReference type="Pfam" id="PF12973">
    <property type="entry name" value="Cupin_7"/>
    <property type="match status" value="2"/>
</dbReference>
<reference evidence="2" key="1">
    <citation type="submission" date="2009-10" db="EMBL/GenBank/DDBJ databases">
        <title>Diversity of trophic interactions inside an arsenic-rich microbial ecosystem.</title>
        <authorList>
            <person name="Bertin P.N."/>
            <person name="Heinrich-Salmeron A."/>
            <person name="Pelletier E."/>
            <person name="Goulhen-Chollet F."/>
            <person name="Arsene-Ploetze F."/>
            <person name="Gallien S."/>
            <person name="Calteau A."/>
            <person name="Vallenet D."/>
            <person name="Casiot C."/>
            <person name="Chane-Woon-Ming B."/>
            <person name="Giloteaux L."/>
            <person name="Barakat M."/>
            <person name="Bonnefoy V."/>
            <person name="Bruneel O."/>
            <person name="Chandler M."/>
            <person name="Cleiss J."/>
            <person name="Duran R."/>
            <person name="Elbaz-Poulichet F."/>
            <person name="Fonknechten N."/>
            <person name="Lauga B."/>
            <person name="Mornico D."/>
            <person name="Ortet P."/>
            <person name="Schaeffer C."/>
            <person name="Siguier P."/>
            <person name="Alexander Thil Smith A."/>
            <person name="Van Dorsselaer A."/>
            <person name="Weissenbach J."/>
            <person name="Medigue C."/>
            <person name="Le Paslier D."/>
        </authorList>
    </citation>
    <scope>NUCLEOTIDE SEQUENCE</scope>
</reference>
<evidence type="ECO:0000259" key="1">
    <source>
        <dbReference type="Pfam" id="PF12973"/>
    </source>
</evidence>
<dbReference type="EMBL" id="CABM01000071">
    <property type="protein sequence ID" value="CBH99285.1"/>
    <property type="molecule type" value="Genomic_DNA"/>
</dbReference>
<dbReference type="InterPro" id="IPR011051">
    <property type="entry name" value="RmlC_Cupin_sf"/>
</dbReference>
<evidence type="ECO:0000313" key="2">
    <source>
        <dbReference type="EMBL" id="CBH99285.1"/>
    </source>
</evidence>
<dbReference type="CDD" id="cd20303">
    <property type="entry name" value="cupin_ChrR_1"/>
    <property type="match status" value="2"/>
</dbReference>
<dbReference type="SUPFAM" id="SSF51182">
    <property type="entry name" value="RmlC-like cupins"/>
    <property type="match status" value="2"/>
</dbReference>
<protein>
    <submittedName>
        <fullName evidence="2">Putative RmlC-like cupin</fullName>
    </submittedName>
</protein>
<comment type="caution">
    <text evidence="2">The sequence shown here is derived from an EMBL/GenBank/DDBJ whole genome shotgun (WGS) entry which is preliminary data.</text>
</comment>
<proteinExistence type="predicted"/>
<name>E6PWH8_9ZZZZ</name>
<dbReference type="AlphaFoldDB" id="E6PWH8"/>
<sequence length="225" mass="24769">MNATLKLNFAHQASAQTAAMPWTPSPAAGVWRKPLEREQRESGRATSVVRYVPGASFATHAHPMGEEFLVLSGVFEDQHGRYPTGTYVRNPPGSSHAPRSPQGCELFVKLAHFDPDDLQRVVIDTTAQAWRPGLVKGLQVMPLAEFGGEHTALVRWAPNTFFNPHRHWGGEEIFVIDGVFSDEHGHYPAGSWLRSPHLSQHQPFSREGCTILVKVGHLPATAVTA</sequence>
<gene>
    <name evidence="2" type="ORF">CARN2_1720</name>
</gene>
<dbReference type="Gene3D" id="2.60.120.10">
    <property type="entry name" value="Jelly Rolls"/>
    <property type="match status" value="2"/>
</dbReference>